<sequence length="109" mass="12767">MIESGKQPSKLWEEYFDNWKQWRSQTSSGGYQRKSTESKSNHDRRSTRGEMFALAAIKQPKPNDSRRITNSRKYPKSDKIRRDLVHFATGIIGMTNVKSTRQQSDEWSV</sequence>
<feature type="region of interest" description="Disordered" evidence="1">
    <location>
        <begin position="24"/>
        <end position="50"/>
    </location>
</feature>
<reference evidence="2" key="1">
    <citation type="submission" date="2012-04" db="EMBL/GenBank/DDBJ databases">
        <title>The Genome Sequence of Loa loa.</title>
        <authorList>
            <consortium name="The Broad Institute Genome Sequencing Platform"/>
            <consortium name="Broad Institute Genome Sequencing Center for Infectious Disease"/>
            <person name="Nutman T.B."/>
            <person name="Fink D.L."/>
            <person name="Russ C."/>
            <person name="Young S."/>
            <person name="Zeng Q."/>
            <person name="Gargeya S."/>
            <person name="Alvarado L."/>
            <person name="Berlin A."/>
            <person name="Chapman S.B."/>
            <person name="Chen Z."/>
            <person name="Freedman E."/>
            <person name="Gellesch M."/>
            <person name="Goldberg J."/>
            <person name="Griggs A."/>
            <person name="Gujja S."/>
            <person name="Heilman E.R."/>
            <person name="Heiman D."/>
            <person name="Howarth C."/>
            <person name="Mehta T."/>
            <person name="Neiman D."/>
            <person name="Pearson M."/>
            <person name="Roberts A."/>
            <person name="Saif S."/>
            <person name="Shea T."/>
            <person name="Shenoy N."/>
            <person name="Sisk P."/>
            <person name="Stolte C."/>
            <person name="Sykes S."/>
            <person name="White J."/>
            <person name="Yandava C."/>
            <person name="Haas B."/>
            <person name="Henn M.R."/>
            <person name="Nusbaum C."/>
            <person name="Birren B."/>
        </authorList>
    </citation>
    <scope>NUCLEOTIDE SEQUENCE [LARGE SCALE GENOMIC DNA]</scope>
</reference>
<reference evidence="3" key="2">
    <citation type="submission" date="2016-11" db="UniProtKB">
        <authorList>
            <consortium name="WormBaseParasite"/>
        </authorList>
    </citation>
    <scope>IDENTIFICATION</scope>
</reference>
<evidence type="ECO:0000313" key="3">
    <source>
        <dbReference type="WBParaSite" id="EN70_3663"/>
    </source>
</evidence>
<dbReference type="AlphaFoldDB" id="A0A1I7VKS7"/>
<dbReference type="WBParaSite" id="EN70_3663">
    <property type="protein sequence ID" value="EN70_3663"/>
    <property type="gene ID" value="EN70_3663"/>
</dbReference>
<dbReference type="Proteomes" id="UP000095285">
    <property type="component" value="Unassembled WGS sequence"/>
</dbReference>
<organism evidence="2 3">
    <name type="scientific">Loa loa</name>
    <name type="common">Eye worm</name>
    <name type="synonym">Filaria loa</name>
    <dbReference type="NCBI Taxonomy" id="7209"/>
    <lineage>
        <taxon>Eukaryota</taxon>
        <taxon>Metazoa</taxon>
        <taxon>Ecdysozoa</taxon>
        <taxon>Nematoda</taxon>
        <taxon>Chromadorea</taxon>
        <taxon>Rhabditida</taxon>
        <taxon>Spirurina</taxon>
        <taxon>Spiruromorpha</taxon>
        <taxon>Filarioidea</taxon>
        <taxon>Onchocercidae</taxon>
        <taxon>Loa</taxon>
    </lineage>
</organism>
<keyword evidence="2" id="KW-1185">Reference proteome</keyword>
<proteinExistence type="predicted"/>
<protein>
    <submittedName>
        <fullName evidence="3">DUF5641 domain-containing protein</fullName>
    </submittedName>
</protein>
<feature type="compositionally biased region" description="Basic and acidic residues" evidence="1">
    <location>
        <begin position="34"/>
        <end position="48"/>
    </location>
</feature>
<accession>A0A1I7VKS7</accession>
<evidence type="ECO:0000313" key="2">
    <source>
        <dbReference type="Proteomes" id="UP000095285"/>
    </source>
</evidence>
<evidence type="ECO:0000256" key="1">
    <source>
        <dbReference type="SAM" id="MobiDB-lite"/>
    </source>
</evidence>
<name>A0A1I7VKS7_LOALO</name>